<evidence type="ECO:0000256" key="13">
    <source>
        <dbReference type="ARBA" id="ARBA00032493"/>
    </source>
</evidence>
<evidence type="ECO:0000256" key="5">
    <source>
        <dbReference type="ARBA" id="ARBA00016406"/>
    </source>
</evidence>
<comment type="similarity">
    <text evidence="3">Belongs to the lysine N(6)-hydroxylase/L-ornithine N(5)-oxygenase family.</text>
</comment>
<dbReference type="AlphaFoldDB" id="A0AB33JW97"/>
<evidence type="ECO:0000256" key="1">
    <source>
        <dbReference type="ARBA" id="ARBA00001974"/>
    </source>
</evidence>
<protein>
    <recommendedName>
        <fullName evidence="5">L-lysine N6-monooxygenase MbtG</fullName>
        <ecNumber evidence="4">1.14.13.59</ecNumber>
    </recommendedName>
    <alternativeName>
        <fullName evidence="14">Lysine 6-N-hydroxylase</fullName>
    </alternativeName>
    <alternativeName>
        <fullName evidence="13">Lysine N6-hydroxylase</fullName>
    </alternativeName>
    <alternativeName>
        <fullName evidence="11">Lysine-N-oxygenase</fullName>
    </alternativeName>
    <alternativeName>
        <fullName evidence="12">Mycobactin synthase protein G</fullName>
    </alternativeName>
</protein>
<evidence type="ECO:0000256" key="11">
    <source>
        <dbReference type="ARBA" id="ARBA00029939"/>
    </source>
</evidence>
<dbReference type="InterPro" id="IPR036188">
    <property type="entry name" value="FAD/NAD-bd_sf"/>
</dbReference>
<comment type="cofactor">
    <cofactor evidence="1">
        <name>FAD</name>
        <dbReference type="ChEBI" id="CHEBI:57692"/>
    </cofactor>
</comment>
<accession>A0AB33JW97</accession>
<dbReference type="RefSeq" id="WP_407988207.1">
    <property type="nucleotide sequence ID" value="NZ_AP035881.2"/>
</dbReference>
<dbReference type="Gene3D" id="3.50.50.60">
    <property type="entry name" value="FAD/NAD(P)-binding domain"/>
    <property type="match status" value="1"/>
</dbReference>
<proteinExistence type="inferred from homology"/>
<feature type="region of interest" description="Disordered" evidence="16">
    <location>
        <begin position="440"/>
        <end position="505"/>
    </location>
</feature>
<evidence type="ECO:0000256" key="12">
    <source>
        <dbReference type="ARBA" id="ARBA00031158"/>
    </source>
</evidence>
<name>A0AB33JW97_9ACTN</name>
<evidence type="ECO:0000256" key="6">
    <source>
        <dbReference type="ARBA" id="ARBA00022630"/>
    </source>
</evidence>
<evidence type="ECO:0000256" key="15">
    <source>
        <dbReference type="ARBA" id="ARBA00048407"/>
    </source>
</evidence>
<evidence type="ECO:0000256" key="9">
    <source>
        <dbReference type="ARBA" id="ARBA00023002"/>
    </source>
</evidence>
<evidence type="ECO:0000256" key="10">
    <source>
        <dbReference type="ARBA" id="ARBA00023033"/>
    </source>
</evidence>
<evidence type="ECO:0000313" key="17">
    <source>
        <dbReference type="EMBL" id="BFP45728.1"/>
    </source>
</evidence>
<keyword evidence="7" id="KW-0274">FAD</keyword>
<evidence type="ECO:0000256" key="3">
    <source>
        <dbReference type="ARBA" id="ARBA00007588"/>
    </source>
</evidence>
<dbReference type="GO" id="GO:0047091">
    <property type="term" value="F:L-lysine 6-monooxygenase (NADPH) activity"/>
    <property type="evidence" value="ECO:0007669"/>
    <property type="project" value="UniProtKB-EC"/>
</dbReference>
<evidence type="ECO:0000256" key="4">
    <source>
        <dbReference type="ARBA" id="ARBA00013076"/>
    </source>
</evidence>
<keyword evidence="6" id="KW-0285">Flavoprotein</keyword>
<organism evidence="17">
    <name type="scientific">Kitasatospora sp. CMC57</name>
    <dbReference type="NCBI Taxonomy" id="3231513"/>
    <lineage>
        <taxon>Bacteria</taxon>
        <taxon>Bacillati</taxon>
        <taxon>Actinomycetota</taxon>
        <taxon>Actinomycetes</taxon>
        <taxon>Kitasatosporales</taxon>
        <taxon>Streptomycetaceae</taxon>
        <taxon>Kitasatospora</taxon>
    </lineage>
</organism>
<dbReference type="SUPFAM" id="SSF51905">
    <property type="entry name" value="FAD/NAD(P)-binding domain"/>
    <property type="match status" value="2"/>
</dbReference>
<sequence>MDNPQPEAYDVPPAEQPEAYDLLGVGLGPFNLSLAALADRVSGLDALFCEARQEFRWHPGMLVDGARMQVPFLADLVSLVDPTNPWSFLNYLRDQDRLFPFYFAERFQLARREYDHYCRWAAERLVSCRFGAAVTELHWHPGHRLFRALAGGTEVWARNVVLGVGTTPALPEAFAALRGHPQVWHSSEYVHRRASLDRARDITVVGSGQSGAEVFLDLLRARGGDGTRLRWLTRTRALAPMEYSKLGLEHFTPDYTRHFHGLAPAVRDRLVREQWQLHKAASAETLAEIHDLLYERTIGRPLDAEPVEIRPGTAVTEALAGPCGGFELACRQVDSGAEQVIRTDAVVLATGYRSVRPALLDPIADLVDWDEQGRFRVGLDHRVATRPELTGGLYVQNAELHTHGVGTPDLGLGAHRAAVILNAVTGRTVHRLPTRTAWTSFGPPAASGPAAPAPAAPGAAAPAPAAPGAAAPAPAAPGAAAPAPASAAPALPRPQEGNCAAPVTR</sequence>
<dbReference type="PANTHER" id="PTHR42802">
    <property type="entry name" value="MONOOXYGENASE"/>
    <property type="match status" value="1"/>
</dbReference>
<evidence type="ECO:0000256" key="7">
    <source>
        <dbReference type="ARBA" id="ARBA00022827"/>
    </source>
</evidence>
<evidence type="ECO:0000256" key="8">
    <source>
        <dbReference type="ARBA" id="ARBA00022857"/>
    </source>
</evidence>
<dbReference type="InterPro" id="IPR025700">
    <property type="entry name" value="Lys/Orn_oxygenase"/>
</dbReference>
<evidence type="ECO:0000256" key="2">
    <source>
        <dbReference type="ARBA" id="ARBA00004924"/>
    </source>
</evidence>
<dbReference type="PANTHER" id="PTHR42802:SF1">
    <property type="entry name" value="L-ORNITHINE N(5)-MONOOXYGENASE"/>
    <property type="match status" value="1"/>
</dbReference>
<evidence type="ECO:0000256" key="14">
    <source>
        <dbReference type="ARBA" id="ARBA00032738"/>
    </source>
</evidence>
<keyword evidence="8" id="KW-0521">NADP</keyword>
<comment type="pathway">
    <text evidence="2">Siderophore biosynthesis.</text>
</comment>
<feature type="compositionally biased region" description="Low complexity" evidence="16">
    <location>
        <begin position="456"/>
        <end position="490"/>
    </location>
</feature>
<dbReference type="Pfam" id="PF13434">
    <property type="entry name" value="Lys_Orn_oxgnase"/>
    <property type="match status" value="1"/>
</dbReference>
<reference evidence="17" key="1">
    <citation type="submission" date="2024-07" db="EMBL/GenBank/DDBJ databases">
        <title>Complete genome sequences of cellulolytic bacteria, Kitasatospora sp. CMC57 and Streptomyces sp. CMC78, isolated from Japanese agricultural soil.</title>
        <authorList>
            <person name="Hashimoto T."/>
            <person name="Ito M."/>
            <person name="Iwamoto M."/>
            <person name="Fukahori D."/>
            <person name="Shoda T."/>
            <person name="Sakoda M."/>
            <person name="Morohoshi T."/>
            <person name="Mitsuboshi M."/>
            <person name="Nishizawa T."/>
        </authorList>
    </citation>
    <scope>NUCLEOTIDE SEQUENCE</scope>
    <source>
        <strain evidence="17">CMC57</strain>
    </source>
</reference>
<keyword evidence="9" id="KW-0560">Oxidoreductase</keyword>
<gene>
    <name evidence="17" type="ORF">KCMC57_20960</name>
</gene>
<evidence type="ECO:0000256" key="16">
    <source>
        <dbReference type="SAM" id="MobiDB-lite"/>
    </source>
</evidence>
<keyword evidence="10 17" id="KW-0503">Monooxygenase</keyword>
<comment type="catalytic activity">
    <reaction evidence="15">
        <text>L-lysine + NADPH + O2 = N(6)-hydroxy-L-lysine + NADP(+) + H2O</text>
        <dbReference type="Rhea" id="RHEA:23228"/>
        <dbReference type="ChEBI" id="CHEBI:15377"/>
        <dbReference type="ChEBI" id="CHEBI:15379"/>
        <dbReference type="ChEBI" id="CHEBI:32551"/>
        <dbReference type="ChEBI" id="CHEBI:57783"/>
        <dbReference type="ChEBI" id="CHEBI:57820"/>
        <dbReference type="ChEBI" id="CHEBI:58349"/>
        <dbReference type="EC" id="1.14.13.59"/>
    </reaction>
</comment>
<dbReference type="EMBL" id="AP035881">
    <property type="protein sequence ID" value="BFP45728.1"/>
    <property type="molecule type" value="Genomic_DNA"/>
</dbReference>
<dbReference type="EC" id="1.14.13.59" evidence="4"/>